<evidence type="ECO:0000313" key="2">
    <source>
        <dbReference type="Proteomes" id="UP001500326"/>
    </source>
</evidence>
<name>A0ABN2SBN2_9MICO</name>
<dbReference type="EMBL" id="BAAAOH010000001">
    <property type="protein sequence ID" value="GAA1983589.1"/>
    <property type="molecule type" value="Genomic_DNA"/>
</dbReference>
<organism evidence="1 2">
    <name type="scientific">Microbacterium pumilum</name>
    <dbReference type="NCBI Taxonomy" id="344165"/>
    <lineage>
        <taxon>Bacteria</taxon>
        <taxon>Bacillati</taxon>
        <taxon>Actinomycetota</taxon>
        <taxon>Actinomycetes</taxon>
        <taxon>Micrococcales</taxon>
        <taxon>Microbacteriaceae</taxon>
        <taxon>Microbacterium</taxon>
    </lineage>
</organism>
<evidence type="ECO:0008006" key="3">
    <source>
        <dbReference type="Google" id="ProtNLM"/>
    </source>
</evidence>
<dbReference type="RefSeq" id="WP_344060406.1">
    <property type="nucleotide sequence ID" value="NZ_BAAAOH010000001.1"/>
</dbReference>
<protein>
    <recommendedName>
        <fullName evidence="3">CN hydrolase domain-containing protein</fullName>
    </recommendedName>
</protein>
<proteinExistence type="predicted"/>
<keyword evidence="2" id="KW-1185">Reference proteome</keyword>
<evidence type="ECO:0000313" key="1">
    <source>
        <dbReference type="EMBL" id="GAA1983589.1"/>
    </source>
</evidence>
<comment type="caution">
    <text evidence="1">The sequence shown here is derived from an EMBL/GenBank/DDBJ whole genome shotgun (WGS) entry which is preliminary data.</text>
</comment>
<gene>
    <name evidence="1" type="ORF">GCM10009777_16830</name>
</gene>
<reference evidence="1 2" key="1">
    <citation type="journal article" date="2019" name="Int. J. Syst. Evol. Microbiol.">
        <title>The Global Catalogue of Microorganisms (GCM) 10K type strain sequencing project: providing services to taxonomists for standard genome sequencing and annotation.</title>
        <authorList>
            <consortium name="The Broad Institute Genomics Platform"/>
            <consortium name="The Broad Institute Genome Sequencing Center for Infectious Disease"/>
            <person name="Wu L."/>
            <person name="Ma J."/>
        </authorList>
    </citation>
    <scope>NUCLEOTIDE SEQUENCE [LARGE SCALE GENOMIC DNA]</scope>
    <source>
        <strain evidence="1 2">JCM 14902</strain>
    </source>
</reference>
<dbReference type="Proteomes" id="UP001500326">
    <property type="component" value="Unassembled WGS sequence"/>
</dbReference>
<accession>A0ABN2SBN2</accession>
<sequence length="441" mass="46341">MSEPGYDKVRFIGYAIPTTPAQLVAIGDPDGSGMVAGTYPASADFDADIRARAAVLKTDVDTAKHALAGHDDPTVLNVFVAPEFFWHGRMGPYVHTPTDADPADAILEVLREALPALEYPGFLFVLGTVVTAAVADIDEVLAGSSTVARNDVVRALGEAWLASAGPITDVVMDSLVNFIKNGHAYPAVEVRNRALVISSAAVQIGNGEPVTVLTTEKYFDSNEDFLLWDVTGRPIITEQMTAYPVIDPSGGDVKSTAFDPYSVFRLPNTAEPVHIAIEICLDHADHRLRKSLPRNRWSSPDHGIDLHVIPSCGMQLHPPAVAARAGGWAFNCDGEYPLGTVADAGTGQHGVVAGVDCAFADYVDSANPGYGAHTQLAFITAGAAKSDPQAPGAVNAHFAVAPDVTVVVIPVTVVADLGSHFAGGPGAIHIYGRETPLAIRG</sequence>